<dbReference type="RefSeq" id="WP_058460602.1">
    <property type="nucleotide sequence ID" value="NZ_CAAAIY010000033.1"/>
</dbReference>
<evidence type="ECO:0000256" key="1">
    <source>
        <dbReference type="SAM" id="SignalP"/>
    </source>
</evidence>
<gene>
    <name evidence="2" type="ORF">Lboz_3037</name>
</gene>
<dbReference type="STRING" id="447.Lboz_3037"/>
<accession>A0A0W0RFJ7</accession>
<protein>
    <submittedName>
        <fullName evidence="2">Conjugative transfer protein TraN</fullName>
    </submittedName>
</protein>
<keyword evidence="1" id="KW-0732">Signal</keyword>
<name>A0A0W0RFJ7_LEGBO</name>
<feature type="chain" id="PRO_5006910846" evidence="1">
    <location>
        <begin position="20"/>
        <end position="562"/>
    </location>
</feature>
<proteinExistence type="predicted"/>
<sequence length="562" mass="61781">MNKFILMLFSSAYFTATFAQTPTDALNAREQAMQALNGFNPANILKGYTQNPKETGLLPQEGTDTLSSSGLNALSNTPDALEVYQQAGTRTKGRYNPNSPEMRYAEQLLEHPEDVVNGVCYKEPGFCESNPETKTCEETVGYKNVSCGDVLKITLKSFTQNFTREVMFPHGSANFHLSECGKHNKGCSKANLAEIKPACEALNFEVRYRNKVLQLLKNPTCKDPTVTVSLGKIIKASIPLKMTLTQQVSEESWVTQACEKKPSDSCILTSSNSCLEPNATKIIEGIAITRPCWGHALNYQCSYLENSYCMPWLEAGCSQVGSKCLNASNGLCTRFLQTFSCMTQVCFPEKTICPDKISCSDGACDLSFAEESDDAAEGLSRLGVLAGAASDVAAKQVRSGMPAIFTGTNSTCRKVKADVRNCCGGSYHMTHCSDDEKRLAKAKEEGRAFNVGTFCAKKELGICLEEKESWCVFPTKLAAILQIQGRFYQLGIHFGWAKDEDNKANCRGITPEELERINFSALDLSPITQELMNRKVLPNEGQVSAVNQSHIERLKQMGRAHD</sequence>
<dbReference type="PATRIC" id="fig|447.4.peg.3240"/>
<keyword evidence="3" id="KW-1185">Reference proteome</keyword>
<dbReference type="InterPro" id="IPR014121">
    <property type="entry name" value="TraN_Ftype"/>
</dbReference>
<evidence type="ECO:0000313" key="2">
    <source>
        <dbReference type="EMBL" id="KTC69772.1"/>
    </source>
</evidence>
<dbReference type="AlphaFoldDB" id="A0A0W0RFJ7"/>
<evidence type="ECO:0000313" key="3">
    <source>
        <dbReference type="Proteomes" id="UP000054695"/>
    </source>
</evidence>
<reference evidence="2 3" key="1">
    <citation type="submission" date="2015-11" db="EMBL/GenBank/DDBJ databases">
        <title>Genomic analysis of 38 Legionella species identifies large and diverse effector repertoires.</title>
        <authorList>
            <person name="Burstein D."/>
            <person name="Amaro F."/>
            <person name="Zusman T."/>
            <person name="Lifshitz Z."/>
            <person name="Cohen O."/>
            <person name="Gilbert J.A."/>
            <person name="Pupko T."/>
            <person name="Shuman H.A."/>
            <person name="Segal G."/>
        </authorList>
    </citation>
    <scope>NUCLEOTIDE SEQUENCE [LARGE SCALE GENOMIC DNA]</scope>
    <source>
        <strain evidence="2 3">WIGA</strain>
    </source>
</reference>
<organism evidence="2 3">
    <name type="scientific">Legionella bozemanae</name>
    <name type="common">Fluoribacter bozemanae</name>
    <dbReference type="NCBI Taxonomy" id="447"/>
    <lineage>
        <taxon>Bacteria</taxon>
        <taxon>Pseudomonadati</taxon>
        <taxon>Pseudomonadota</taxon>
        <taxon>Gammaproteobacteria</taxon>
        <taxon>Legionellales</taxon>
        <taxon>Legionellaceae</taxon>
        <taxon>Legionella</taxon>
    </lineage>
</organism>
<dbReference type="Proteomes" id="UP000054695">
    <property type="component" value="Unassembled WGS sequence"/>
</dbReference>
<dbReference type="OrthoDB" id="5297981at2"/>
<dbReference type="EMBL" id="LNXU01000043">
    <property type="protein sequence ID" value="KTC69772.1"/>
    <property type="molecule type" value="Genomic_DNA"/>
</dbReference>
<feature type="signal peptide" evidence="1">
    <location>
        <begin position="1"/>
        <end position="19"/>
    </location>
</feature>
<comment type="caution">
    <text evidence="2">The sequence shown here is derived from an EMBL/GenBank/DDBJ whole genome shotgun (WGS) entry which is preliminary data.</text>
</comment>
<dbReference type="Pfam" id="PF06986">
    <property type="entry name" value="F_T4SS_TraN"/>
    <property type="match status" value="1"/>
</dbReference>